<comment type="similarity">
    <text evidence="1">Belongs to the peptidase S33 family.</text>
</comment>
<evidence type="ECO:0000256" key="2">
    <source>
        <dbReference type="ARBA" id="ARBA00022797"/>
    </source>
</evidence>
<dbReference type="InterPro" id="IPR029058">
    <property type="entry name" value="AB_hydrolase_fold"/>
</dbReference>
<dbReference type="SUPFAM" id="SSF53474">
    <property type="entry name" value="alpha/beta-Hydrolases"/>
    <property type="match status" value="1"/>
</dbReference>
<evidence type="ECO:0000313" key="5">
    <source>
        <dbReference type="EMBL" id="GAA2094184.1"/>
    </source>
</evidence>
<dbReference type="InterPro" id="IPR016292">
    <property type="entry name" value="Epoxide_hydrolase"/>
</dbReference>
<evidence type="ECO:0000313" key="6">
    <source>
        <dbReference type="Proteomes" id="UP001500897"/>
    </source>
</evidence>
<dbReference type="InterPro" id="IPR000639">
    <property type="entry name" value="Epox_hydrolase-like"/>
</dbReference>
<dbReference type="GO" id="GO:0016787">
    <property type="term" value="F:hydrolase activity"/>
    <property type="evidence" value="ECO:0007669"/>
    <property type="project" value="UniProtKB-KW"/>
</dbReference>
<dbReference type="Gene3D" id="3.40.50.1820">
    <property type="entry name" value="alpha/beta hydrolase"/>
    <property type="match status" value="1"/>
</dbReference>
<feature type="domain" description="Epoxide hydrolase N-terminal" evidence="4">
    <location>
        <begin position="8"/>
        <end position="104"/>
    </location>
</feature>
<organism evidence="5 6">
    <name type="scientific">Kitasatospora saccharophila</name>
    <dbReference type="NCBI Taxonomy" id="407973"/>
    <lineage>
        <taxon>Bacteria</taxon>
        <taxon>Bacillati</taxon>
        <taxon>Actinomycetota</taxon>
        <taxon>Actinomycetes</taxon>
        <taxon>Kitasatosporales</taxon>
        <taxon>Streptomycetaceae</taxon>
        <taxon>Kitasatospora</taxon>
    </lineage>
</organism>
<name>A0ABN2WM17_9ACTN</name>
<keyword evidence="2" id="KW-0058">Aromatic hydrocarbons catabolism</keyword>
<dbReference type="PRINTS" id="PR00412">
    <property type="entry name" value="EPOXHYDRLASE"/>
</dbReference>
<reference evidence="5 6" key="1">
    <citation type="journal article" date="2019" name="Int. J. Syst. Evol. Microbiol.">
        <title>The Global Catalogue of Microorganisms (GCM) 10K type strain sequencing project: providing services to taxonomists for standard genome sequencing and annotation.</title>
        <authorList>
            <consortium name="The Broad Institute Genomics Platform"/>
            <consortium name="The Broad Institute Genome Sequencing Center for Infectious Disease"/>
            <person name="Wu L."/>
            <person name="Ma J."/>
        </authorList>
    </citation>
    <scope>NUCLEOTIDE SEQUENCE [LARGE SCALE GENOMIC DNA]</scope>
    <source>
        <strain evidence="5 6">JCM 14559</strain>
    </source>
</reference>
<dbReference type="PIRSF" id="PIRSF001112">
    <property type="entry name" value="Epoxide_hydrolase"/>
    <property type="match status" value="1"/>
</dbReference>
<keyword evidence="3 5" id="KW-0378">Hydrolase</keyword>
<evidence type="ECO:0000259" key="4">
    <source>
        <dbReference type="Pfam" id="PF06441"/>
    </source>
</evidence>
<dbReference type="PANTHER" id="PTHR21661:SF35">
    <property type="entry name" value="EPOXIDE HYDROLASE"/>
    <property type="match status" value="1"/>
</dbReference>
<dbReference type="EMBL" id="BAAANS010000011">
    <property type="protein sequence ID" value="GAA2094184.1"/>
    <property type="molecule type" value="Genomic_DNA"/>
</dbReference>
<keyword evidence="6" id="KW-1185">Reference proteome</keyword>
<sequence>MPLPFTPVPESDLDDLRRRLAATRRPPLPPTTGWERGTEPDFLARLLAHWRDRYDWRAHEARILALPWESVETGTGPLRLVHQRADPDAPTVVLLHGWPDSVLRYERVLPLLADLNVLVPALPGFPFSAGPPRPGTSAAAMAAAVADALHRLGHRRYVLSGGDLGADVAEHLAAAHPDRVAALHLTNVSPLHAVFADRSALGPEELAHLDAATAWQRAEGGYIAQQSTKPHTLAPALADSPAGLASWIAEKLRSWSHVPFAEDDLLTWISAYWFTDTIGTSFAPYAEFVPPVPYVATPTVLSAFAHDTKPAPRSFAARYVDLREFVEHADGGHFAAWEQPHAYAQDLRRAVALAEHEGRRPVRTPGAAPA</sequence>
<proteinExistence type="inferred from homology"/>
<dbReference type="InterPro" id="IPR010497">
    <property type="entry name" value="Epoxide_hydro_N"/>
</dbReference>
<dbReference type="RefSeq" id="WP_344551730.1">
    <property type="nucleotide sequence ID" value="NZ_BAAANS010000011.1"/>
</dbReference>
<dbReference type="Pfam" id="PF06441">
    <property type="entry name" value="EHN"/>
    <property type="match status" value="1"/>
</dbReference>
<dbReference type="Proteomes" id="UP001500897">
    <property type="component" value="Unassembled WGS sequence"/>
</dbReference>
<gene>
    <name evidence="5" type="ORF">GCM10009759_21470</name>
</gene>
<protein>
    <submittedName>
        <fullName evidence="5">Epoxide hydrolase</fullName>
    </submittedName>
</protein>
<evidence type="ECO:0000256" key="1">
    <source>
        <dbReference type="ARBA" id="ARBA00010088"/>
    </source>
</evidence>
<evidence type="ECO:0000256" key="3">
    <source>
        <dbReference type="ARBA" id="ARBA00022801"/>
    </source>
</evidence>
<dbReference type="PANTHER" id="PTHR21661">
    <property type="entry name" value="EPOXIDE HYDROLASE 1-RELATED"/>
    <property type="match status" value="1"/>
</dbReference>
<comment type="caution">
    <text evidence="5">The sequence shown here is derived from an EMBL/GenBank/DDBJ whole genome shotgun (WGS) entry which is preliminary data.</text>
</comment>
<accession>A0ABN2WM17</accession>